<protein>
    <recommendedName>
        <fullName evidence="3">DUF1574 domain-containing protein</fullName>
    </recommendedName>
</protein>
<dbReference type="AlphaFoldDB" id="G0J4X4"/>
<proteinExistence type="predicted"/>
<evidence type="ECO:0000313" key="1">
    <source>
        <dbReference type="EMBL" id="AEL25968.1"/>
    </source>
</evidence>
<evidence type="ECO:0000313" key="2">
    <source>
        <dbReference type="Proteomes" id="UP000001635"/>
    </source>
</evidence>
<accession>G0J4X4</accession>
<reference evidence="2" key="1">
    <citation type="submission" date="2011-07" db="EMBL/GenBank/DDBJ databases">
        <title>The complete genome of Cyclobacterium marinum DSM 745.</title>
        <authorList>
            <person name="Lucas S."/>
            <person name="Han J."/>
            <person name="Lapidus A."/>
            <person name="Bruce D."/>
            <person name="Goodwin L."/>
            <person name="Pitluck S."/>
            <person name="Peters L."/>
            <person name="Kyrpides N."/>
            <person name="Mavromatis K."/>
            <person name="Ivanova N."/>
            <person name="Ovchinnikova G."/>
            <person name="Chertkov O."/>
            <person name="Detter J.C."/>
            <person name="Tapia R."/>
            <person name="Han C."/>
            <person name="Land M."/>
            <person name="Hauser L."/>
            <person name="Markowitz V."/>
            <person name="Cheng J.-F."/>
            <person name="Hugenholtz P."/>
            <person name="Woyke T."/>
            <person name="Wu D."/>
            <person name="Tindall B."/>
            <person name="Schuetze A."/>
            <person name="Brambilla E."/>
            <person name="Klenk H.-P."/>
            <person name="Eisen J.A."/>
        </authorList>
    </citation>
    <scope>NUCLEOTIDE SEQUENCE [LARGE SCALE GENOMIC DNA]</scope>
    <source>
        <strain evidence="2">ATCC 25205 / DSM 745 / LMG 13164 / NCIMB 1802</strain>
    </source>
</reference>
<dbReference type="eggNOG" id="COG2755">
    <property type="taxonomic scope" value="Bacteria"/>
</dbReference>
<dbReference type="OrthoDB" id="9761723at2"/>
<dbReference type="SUPFAM" id="SSF52266">
    <property type="entry name" value="SGNH hydrolase"/>
    <property type="match status" value="1"/>
</dbReference>
<dbReference type="EMBL" id="CP002955">
    <property type="protein sequence ID" value="AEL25968.1"/>
    <property type="molecule type" value="Genomic_DNA"/>
</dbReference>
<sequence>MKNFALKTFKFLLFAGLFYLVTLILWGELVPQLLKPNLNYKIGANGHLYSRVSEIKNFKDVDILFLGSSHTYRGFDPRIFSEYGYKSFNLGSSAQSHIQTKVLFDRYFETLNPKVVIYEVYPATFHFDGVESSLDLISNDKNDFYSLEMVLKINNIKTYNTFFYCVIRDFLGLNESFTESPYKGNNKYISGGYVENKMDYFKPYPLEEKEVTIKDSQFEPFVEIVEELKQRNIELVLVYAPIPRVNYDSYTNTKYFDSLMSTYSTYYNFNEIVTLEDSVHFIDSHHLNQNGVEEFNKKLIEILEKDNAL</sequence>
<evidence type="ECO:0008006" key="3">
    <source>
        <dbReference type="Google" id="ProtNLM"/>
    </source>
</evidence>
<keyword evidence="2" id="KW-1185">Reference proteome</keyword>
<organism evidence="1 2">
    <name type="scientific">Cyclobacterium marinum (strain ATCC 25205 / DSM 745 / LMG 13164 / NCIMB 1802)</name>
    <name type="common">Flectobacillus marinus</name>
    <dbReference type="NCBI Taxonomy" id="880070"/>
    <lineage>
        <taxon>Bacteria</taxon>
        <taxon>Pseudomonadati</taxon>
        <taxon>Bacteroidota</taxon>
        <taxon>Cytophagia</taxon>
        <taxon>Cytophagales</taxon>
        <taxon>Cyclobacteriaceae</taxon>
        <taxon>Cyclobacterium</taxon>
    </lineage>
</organism>
<dbReference type="STRING" id="880070.Cycma_2226"/>
<gene>
    <name evidence="1" type="ordered locus">Cycma_2226</name>
</gene>
<dbReference type="HOGENOM" id="CLU_860264_0_0_10"/>
<dbReference type="RefSeq" id="WP_014020261.1">
    <property type="nucleotide sequence ID" value="NC_015914.1"/>
</dbReference>
<dbReference type="KEGG" id="cmr:Cycma_2226"/>
<name>G0J4X4_CYCMS</name>
<dbReference type="Proteomes" id="UP000001635">
    <property type="component" value="Chromosome"/>
</dbReference>